<feature type="compositionally biased region" description="Low complexity" evidence="1">
    <location>
        <begin position="17"/>
        <end position="34"/>
    </location>
</feature>
<feature type="region of interest" description="Disordered" evidence="1">
    <location>
        <begin position="1"/>
        <end position="67"/>
    </location>
</feature>
<reference evidence="3 4" key="1">
    <citation type="journal article" date="2019" name="Nat. Ecol. Evol.">
        <title>Megaphylogeny resolves global patterns of mushroom evolution.</title>
        <authorList>
            <person name="Varga T."/>
            <person name="Krizsan K."/>
            <person name="Foldi C."/>
            <person name="Dima B."/>
            <person name="Sanchez-Garcia M."/>
            <person name="Sanchez-Ramirez S."/>
            <person name="Szollosi G.J."/>
            <person name="Szarkandi J.G."/>
            <person name="Papp V."/>
            <person name="Albert L."/>
            <person name="Andreopoulos W."/>
            <person name="Angelini C."/>
            <person name="Antonin V."/>
            <person name="Barry K.W."/>
            <person name="Bougher N.L."/>
            <person name="Buchanan P."/>
            <person name="Buyck B."/>
            <person name="Bense V."/>
            <person name="Catcheside P."/>
            <person name="Chovatia M."/>
            <person name="Cooper J."/>
            <person name="Damon W."/>
            <person name="Desjardin D."/>
            <person name="Finy P."/>
            <person name="Geml J."/>
            <person name="Haridas S."/>
            <person name="Hughes K."/>
            <person name="Justo A."/>
            <person name="Karasinski D."/>
            <person name="Kautmanova I."/>
            <person name="Kiss B."/>
            <person name="Kocsube S."/>
            <person name="Kotiranta H."/>
            <person name="LaButti K.M."/>
            <person name="Lechner B.E."/>
            <person name="Liimatainen K."/>
            <person name="Lipzen A."/>
            <person name="Lukacs Z."/>
            <person name="Mihaltcheva S."/>
            <person name="Morgado L.N."/>
            <person name="Niskanen T."/>
            <person name="Noordeloos M.E."/>
            <person name="Ohm R.A."/>
            <person name="Ortiz-Santana B."/>
            <person name="Ovrebo C."/>
            <person name="Racz N."/>
            <person name="Riley R."/>
            <person name="Savchenko A."/>
            <person name="Shiryaev A."/>
            <person name="Soop K."/>
            <person name="Spirin V."/>
            <person name="Szebenyi C."/>
            <person name="Tomsovsky M."/>
            <person name="Tulloss R.E."/>
            <person name="Uehling J."/>
            <person name="Grigoriev I.V."/>
            <person name="Vagvolgyi C."/>
            <person name="Papp T."/>
            <person name="Martin F.M."/>
            <person name="Miettinen O."/>
            <person name="Hibbett D.S."/>
            <person name="Nagy L.G."/>
        </authorList>
    </citation>
    <scope>NUCLEOTIDE SEQUENCE [LARGE SCALE GENOMIC DNA]</scope>
    <source>
        <strain evidence="3 4">HHB13444</strain>
    </source>
</reference>
<proteinExistence type="predicted"/>
<organism evidence="3 4">
    <name type="scientific">Polyporus arcularius HHB13444</name>
    <dbReference type="NCBI Taxonomy" id="1314778"/>
    <lineage>
        <taxon>Eukaryota</taxon>
        <taxon>Fungi</taxon>
        <taxon>Dikarya</taxon>
        <taxon>Basidiomycota</taxon>
        <taxon>Agaricomycotina</taxon>
        <taxon>Agaricomycetes</taxon>
        <taxon>Polyporales</taxon>
        <taxon>Polyporaceae</taxon>
        <taxon>Polyporus</taxon>
    </lineage>
</organism>
<dbReference type="InterPro" id="IPR013087">
    <property type="entry name" value="Znf_C2H2_type"/>
</dbReference>
<feature type="compositionally biased region" description="Low complexity" evidence="1">
    <location>
        <begin position="49"/>
        <end position="64"/>
    </location>
</feature>
<keyword evidence="4" id="KW-1185">Reference proteome</keyword>
<dbReference type="InParanoid" id="A0A5C3NV72"/>
<protein>
    <recommendedName>
        <fullName evidence="2">C2H2-type domain-containing protein</fullName>
    </recommendedName>
</protein>
<dbReference type="Proteomes" id="UP000308197">
    <property type="component" value="Unassembled WGS sequence"/>
</dbReference>
<evidence type="ECO:0000256" key="1">
    <source>
        <dbReference type="SAM" id="MobiDB-lite"/>
    </source>
</evidence>
<sequence length="272" mass="30057">MYLDSYDNESESESDSDASSRASRSPSPFSSSGSYHTAMSTPPPECDSRSASVASVSGRTTAASGHKKAYRRVFAAELKATSQVSVARKRKRAEKAASAVAAVRSIVCQWGGCGERMANGTQLWSHIERVHRPLGGGGAAKGAERGQKEEEEDMSVDEASSHYHAYDDDCDELDDSSDEEWAESSRSGAVTKSKPHMGMDRYQIRIRCQWKRCTTTIQFAGLRRHIESKHSGLRNTSCPKGCGYITNRPDMMPRHRNKCHYRGPRKEVVVDE</sequence>
<evidence type="ECO:0000313" key="3">
    <source>
        <dbReference type="EMBL" id="TFK81265.1"/>
    </source>
</evidence>
<dbReference type="EMBL" id="ML211628">
    <property type="protein sequence ID" value="TFK81265.1"/>
    <property type="molecule type" value="Genomic_DNA"/>
</dbReference>
<dbReference type="AlphaFoldDB" id="A0A5C3NV72"/>
<dbReference type="PROSITE" id="PS00028">
    <property type="entry name" value="ZINC_FINGER_C2H2_1"/>
    <property type="match status" value="1"/>
</dbReference>
<evidence type="ECO:0000313" key="4">
    <source>
        <dbReference type="Proteomes" id="UP000308197"/>
    </source>
</evidence>
<dbReference type="SMART" id="SM00355">
    <property type="entry name" value="ZnF_C2H2"/>
    <property type="match status" value="3"/>
</dbReference>
<gene>
    <name evidence="3" type="ORF">K466DRAFT_344335</name>
</gene>
<feature type="domain" description="C2H2-type" evidence="2">
    <location>
        <begin position="108"/>
        <end position="131"/>
    </location>
</feature>
<feature type="region of interest" description="Disordered" evidence="1">
    <location>
        <begin position="132"/>
        <end position="194"/>
    </location>
</feature>
<feature type="compositionally biased region" description="Acidic residues" evidence="1">
    <location>
        <begin position="168"/>
        <end position="182"/>
    </location>
</feature>
<name>A0A5C3NV72_9APHY</name>
<evidence type="ECO:0000259" key="2">
    <source>
        <dbReference type="PROSITE" id="PS00028"/>
    </source>
</evidence>
<accession>A0A5C3NV72</accession>
<feature type="compositionally biased region" description="Acidic residues" evidence="1">
    <location>
        <begin position="1"/>
        <end position="16"/>
    </location>
</feature>